<dbReference type="Proteomes" id="UP000094385">
    <property type="component" value="Unassembled WGS sequence"/>
</dbReference>
<protein>
    <recommendedName>
        <fullName evidence="7">Major facilitator superfamily (MFS) profile domain-containing protein</fullName>
    </recommendedName>
</protein>
<keyword evidence="4 6" id="KW-1133">Transmembrane helix</keyword>
<organism evidence="8 9">
    <name type="scientific">Lipomyces starkeyi NRRL Y-11557</name>
    <dbReference type="NCBI Taxonomy" id="675824"/>
    <lineage>
        <taxon>Eukaryota</taxon>
        <taxon>Fungi</taxon>
        <taxon>Dikarya</taxon>
        <taxon>Ascomycota</taxon>
        <taxon>Saccharomycotina</taxon>
        <taxon>Lipomycetes</taxon>
        <taxon>Lipomycetales</taxon>
        <taxon>Lipomycetaceae</taxon>
        <taxon>Lipomyces</taxon>
    </lineage>
</organism>
<feature type="transmembrane region" description="Helical" evidence="6">
    <location>
        <begin position="412"/>
        <end position="434"/>
    </location>
</feature>
<feature type="transmembrane region" description="Helical" evidence="6">
    <location>
        <begin position="174"/>
        <end position="196"/>
    </location>
</feature>
<evidence type="ECO:0000313" key="8">
    <source>
        <dbReference type="EMBL" id="ODQ71553.1"/>
    </source>
</evidence>
<feature type="transmembrane region" description="Helical" evidence="6">
    <location>
        <begin position="79"/>
        <end position="102"/>
    </location>
</feature>
<evidence type="ECO:0000256" key="2">
    <source>
        <dbReference type="ARBA" id="ARBA00022448"/>
    </source>
</evidence>
<dbReference type="InterPro" id="IPR036259">
    <property type="entry name" value="MFS_trans_sf"/>
</dbReference>
<feature type="transmembrane region" description="Helical" evidence="6">
    <location>
        <begin position="7"/>
        <end position="26"/>
    </location>
</feature>
<feature type="transmembrane region" description="Helical" evidence="6">
    <location>
        <begin position="265"/>
        <end position="285"/>
    </location>
</feature>
<dbReference type="PANTHER" id="PTHR43791:SF92">
    <property type="entry name" value="AGL026WP"/>
    <property type="match status" value="1"/>
</dbReference>
<keyword evidence="3 6" id="KW-0812">Transmembrane</keyword>
<evidence type="ECO:0000256" key="1">
    <source>
        <dbReference type="ARBA" id="ARBA00004141"/>
    </source>
</evidence>
<feature type="transmembrane region" description="Helical" evidence="6">
    <location>
        <begin position="46"/>
        <end position="67"/>
    </location>
</feature>
<feature type="transmembrane region" description="Helical" evidence="6">
    <location>
        <begin position="352"/>
        <end position="372"/>
    </location>
</feature>
<evidence type="ECO:0000256" key="3">
    <source>
        <dbReference type="ARBA" id="ARBA00022692"/>
    </source>
</evidence>
<keyword evidence="5 6" id="KW-0472">Membrane</keyword>
<evidence type="ECO:0000313" key="9">
    <source>
        <dbReference type="Proteomes" id="UP000094385"/>
    </source>
</evidence>
<dbReference type="GO" id="GO:0016020">
    <property type="term" value="C:membrane"/>
    <property type="evidence" value="ECO:0007669"/>
    <property type="project" value="UniProtKB-SubCell"/>
</dbReference>
<dbReference type="PANTHER" id="PTHR43791">
    <property type="entry name" value="PERMEASE-RELATED"/>
    <property type="match status" value="1"/>
</dbReference>
<name>A0A1E3Q1H4_LIPST</name>
<evidence type="ECO:0000256" key="5">
    <source>
        <dbReference type="ARBA" id="ARBA00023136"/>
    </source>
</evidence>
<evidence type="ECO:0000259" key="7">
    <source>
        <dbReference type="PROSITE" id="PS50850"/>
    </source>
</evidence>
<dbReference type="GO" id="GO:0022857">
    <property type="term" value="F:transmembrane transporter activity"/>
    <property type="evidence" value="ECO:0007669"/>
    <property type="project" value="InterPro"/>
</dbReference>
<proteinExistence type="predicted"/>
<dbReference type="FunFam" id="1.20.1250.20:FF:000013">
    <property type="entry name" value="MFS general substrate transporter"/>
    <property type="match status" value="1"/>
</dbReference>
<dbReference type="STRING" id="675824.A0A1E3Q1H4"/>
<feature type="transmembrane region" description="Helical" evidence="6">
    <location>
        <begin position="297"/>
        <end position="316"/>
    </location>
</feature>
<dbReference type="OrthoDB" id="2985014at2759"/>
<reference evidence="8 9" key="1">
    <citation type="journal article" date="2016" name="Proc. Natl. Acad. Sci. U.S.A.">
        <title>Comparative genomics of biotechnologically important yeasts.</title>
        <authorList>
            <person name="Riley R."/>
            <person name="Haridas S."/>
            <person name="Wolfe K.H."/>
            <person name="Lopes M.R."/>
            <person name="Hittinger C.T."/>
            <person name="Goeker M."/>
            <person name="Salamov A.A."/>
            <person name="Wisecaver J.H."/>
            <person name="Long T.M."/>
            <person name="Calvey C.H."/>
            <person name="Aerts A.L."/>
            <person name="Barry K.W."/>
            <person name="Choi C."/>
            <person name="Clum A."/>
            <person name="Coughlan A.Y."/>
            <person name="Deshpande S."/>
            <person name="Douglass A.P."/>
            <person name="Hanson S.J."/>
            <person name="Klenk H.-P."/>
            <person name="LaButti K.M."/>
            <person name="Lapidus A."/>
            <person name="Lindquist E.A."/>
            <person name="Lipzen A.M."/>
            <person name="Meier-Kolthoff J.P."/>
            <person name="Ohm R.A."/>
            <person name="Otillar R.P."/>
            <person name="Pangilinan J.L."/>
            <person name="Peng Y."/>
            <person name="Rokas A."/>
            <person name="Rosa C.A."/>
            <person name="Scheuner C."/>
            <person name="Sibirny A.A."/>
            <person name="Slot J.C."/>
            <person name="Stielow J.B."/>
            <person name="Sun H."/>
            <person name="Kurtzman C.P."/>
            <person name="Blackwell M."/>
            <person name="Grigoriev I.V."/>
            <person name="Jeffries T.W."/>
        </authorList>
    </citation>
    <scope>NUCLEOTIDE SEQUENCE [LARGE SCALE GENOMIC DNA]</scope>
    <source>
        <strain evidence="8 9">NRRL Y-11557</strain>
    </source>
</reference>
<dbReference type="InterPro" id="IPR011701">
    <property type="entry name" value="MFS"/>
</dbReference>
<feature type="transmembrane region" description="Helical" evidence="6">
    <location>
        <begin position="384"/>
        <end position="406"/>
    </location>
</feature>
<keyword evidence="2" id="KW-0813">Transport</keyword>
<feature type="transmembrane region" description="Helical" evidence="6">
    <location>
        <begin position="328"/>
        <end position="346"/>
    </location>
</feature>
<gene>
    <name evidence="8" type="ORF">LIPSTDRAFT_105981</name>
</gene>
<dbReference type="EMBL" id="KV454297">
    <property type="protein sequence ID" value="ODQ71553.1"/>
    <property type="molecule type" value="Genomic_DNA"/>
</dbReference>
<dbReference type="Gene3D" id="1.20.1250.20">
    <property type="entry name" value="MFS general substrate transporter like domains"/>
    <property type="match status" value="2"/>
</dbReference>
<dbReference type="PROSITE" id="PS50850">
    <property type="entry name" value="MFS"/>
    <property type="match status" value="1"/>
</dbReference>
<dbReference type="Pfam" id="PF07690">
    <property type="entry name" value="MFS_1"/>
    <property type="match status" value="1"/>
</dbReference>
<dbReference type="SUPFAM" id="SSF103473">
    <property type="entry name" value="MFS general substrate transporter"/>
    <property type="match status" value="1"/>
</dbReference>
<feature type="transmembrane region" description="Helical" evidence="6">
    <location>
        <begin position="108"/>
        <end position="129"/>
    </location>
</feature>
<accession>A0A1E3Q1H4</accession>
<feature type="domain" description="Major facilitator superfamily (MFS) profile" evidence="7">
    <location>
        <begin position="13"/>
        <end position="442"/>
    </location>
</feature>
<dbReference type="AlphaFoldDB" id="A0A1E3Q1H4"/>
<evidence type="ECO:0000256" key="6">
    <source>
        <dbReference type="SAM" id="Phobius"/>
    </source>
</evidence>
<dbReference type="InterPro" id="IPR020846">
    <property type="entry name" value="MFS_dom"/>
</dbReference>
<sequence>MEKRLKWKIDIAILPCVILMYIMNYLDRNNIAAAKLGSLVKDLHLTSTQYSTCVSILFVGYISMQIPSNLILEKVGRPGLYLPTAMAIWGILSTMTCVVHSYTGLLVVRLLIGFAEAAFYPGVMFYLSCWYTRFEIAKRSAIFVVGSWLSGAFSGLIAYGVLEYLNGVRGLADWRWLFLIEGVITIGIALISMAVLPNLPATTRWLSKEERLLAVVRMIEDVGQRDDDNAPNSEQETAEVLPQSKFRSAMVGFTMAVRDPKVLNFLQMMFCFAGTAGINTVFPTIVNSLGFDRPKTLLLTAPPWLLVAITSVINSFHSDKTGERYWHMMWGPCLSLIGFVIGISTTKTAPRYIAMMLLLQIYNSWALGFAWLSNSVPRPPIKRAAAVATVNIGGNIPNIFVPYLFYTGSSPHFYVGFTVCIIFAFLGMTGATTLRWQLKRLNKKLESGHTVDGLDGTTGFRFLY</sequence>
<dbReference type="FunFam" id="1.20.1250.20:FF:000057">
    <property type="entry name" value="MFS general substrate transporter"/>
    <property type="match status" value="1"/>
</dbReference>
<evidence type="ECO:0000256" key="4">
    <source>
        <dbReference type="ARBA" id="ARBA00022989"/>
    </source>
</evidence>
<keyword evidence="9" id="KW-1185">Reference proteome</keyword>
<feature type="transmembrane region" description="Helical" evidence="6">
    <location>
        <begin position="141"/>
        <end position="162"/>
    </location>
</feature>
<comment type="subcellular location">
    <subcellularLocation>
        <location evidence="1">Membrane</location>
        <topology evidence="1">Multi-pass membrane protein</topology>
    </subcellularLocation>
</comment>